<evidence type="ECO:0000256" key="2">
    <source>
        <dbReference type="ARBA" id="ARBA00005384"/>
    </source>
</evidence>
<dbReference type="Gene3D" id="3.40.640.10">
    <property type="entry name" value="Type I PLP-dependent aspartate aminotransferase-like (Major domain)"/>
    <property type="match status" value="1"/>
</dbReference>
<evidence type="ECO:0000256" key="5">
    <source>
        <dbReference type="ARBA" id="ARBA00023015"/>
    </source>
</evidence>
<name>A0A1G9TGL3_9BACL</name>
<dbReference type="SUPFAM" id="SSF46785">
    <property type="entry name" value="Winged helix' DNA-binding domain"/>
    <property type="match status" value="1"/>
</dbReference>
<dbReference type="RefSeq" id="WP_170834179.1">
    <property type="nucleotide sequence ID" value="NZ_FNHW01000001.1"/>
</dbReference>
<gene>
    <name evidence="9" type="ORF">SAMN04488137_0284</name>
</gene>
<evidence type="ECO:0000256" key="1">
    <source>
        <dbReference type="ARBA" id="ARBA00001933"/>
    </source>
</evidence>
<keyword evidence="3 9" id="KW-0032">Aminotransferase</keyword>
<dbReference type="EMBL" id="FNHW01000001">
    <property type="protein sequence ID" value="SDM46939.1"/>
    <property type="molecule type" value="Genomic_DNA"/>
</dbReference>
<dbReference type="InterPro" id="IPR051446">
    <property type="entry name" value="HTH_trans_reg/aminotransferase"/>
</dbReference>
<dbReference type="STRING" id="459525.SAMN04488137_0284"/>
<keyword evidence="4" id="KW-0663">Pyridoxal phosphate</keyword>
<sequence length="450" mass="51682">MKKYVEIMDMIHNKVIQGEFAPGSRLPSIRALSEVASCSINTVIKAYQELEQRHVIYSVPQSGYYVVKDHRPVLKRSEDEPLIDFHSAGPDYKLMPYIDYKHCINEAIDFYKENMFAYSDIQGLPSLRNELAQQLQELQVFTNPDRIIVVTGSQQALHLLISLPFPNGKHAICVEQPTHPSMIESLRHQKARTIGIEIHRDGPDLQQLEYFFQNEDIKFFYTVSRFHNPTGYSYSNKQRKRIVELAQKYDVFIVEDDYMGDLDHNKKQDPMFAFDPSGRVIYTKSFSKVLLPGLRLGLAVLPESLKENFLRGKFGMDVHTPVLTQGALEIYLKSGMYGAHIGKLRSLYHQKGKIVQQSYQHYLPSNTVYTGSNSGFYSSIQLPYPLKANPFIHRVKKDGVLLESMEEMYLPDFKKFNTVRLSVSQVDKHLIPKGIQKIGKAIEVLLKSQV</sequence>
<dbReference type="Pfam" id="PF00155">
    <property type="entry name" value="Aminotran_1_2"/>
    <property type="match status" value="1"/>
</dbReference>
<evidence type="ECO:0000256" key="3">
    <source>
        <dbReference type="ARBA" id="ARBA00022576"/>
    </source>
</evidence>
<dbReference type="GO" id="GO:0008483">
    <property type="term" value="F:transaminase activity"/>
    <property type="evidence" value="ECO:0007669"/>
    <property type="project" value="UniProtKB-KW"/>
</dbReference>
<dbReference type="AlphaFoldDB" id="A0A1G9TGL3"/>
<dbReference type="GO" id="GO:0003700">
    <property type="term" value="F:DNA-binding transcription factor activity"/>
    <property type="evidence" value="ECO:0007669"/>
    <property type="project" value="InterPro"/>
</dbReference>
<protein>
    <submittedName>
        <fullName evidence="9">DNA-binding transcriptional regulator, MocR family, contains an aminotransferase domain</fullName>
    </submittedName>
</protein>
<dbReference type="InterPro" id="IPR015421">
    <property type="entry name" value="PyrdxlP-dep_Trfase_major"/>
</dbReference>
<keyword evidence="9" id="KW-0808">Transferase</keyword>
<dbReference type="Proteomes" id="UP000199544">
    <property type="component" value="Unassembled WGS sequence"/>
</dbReference>
<evidence type="ECO:0000256" key="7">
    <source>
        <dbReference type="ARBA" id="ARBA00023163"/>
    </source>
</evidence>
<dbReference type="InterPro" id="IPR004839">
    <property type="entry name" value="Aminotransferase_I/II_large"/>
</dbReference>
<dbReference type="GO" id="GO:0003677">
    <property type="term" value="F:DNA binding"/>
    <property type="evidence" value="ECO:0007669"/>
    <property type="project" value="UniProtKB-KW"/>
</dbReference>
<reference evidence="10" key="1">
    <citation type="submission" date="2016-10" db="EMBL/GenBank/DDBJ databases">
        <authorList>
            <person name="Varghese N."/>
            <person name="Submissions S."/>
        </authorList>
    </citation>
    <scope>NUCLEOTIDE SEQUENCE [LARGE SCALE GENOMIC DNA]</scope>
    <source>
        <strain evidence="10">CGMCC 1.6854</strain>
    </source>
</reference>
<comment type="cofactor">
    <cofactor evidence="1">
        <name>pyridoxal 5'-phosphate</name>
        <dbReference type="ChEBI" id="CHEBI:597326"/>
    </cofactor>
</comment>
<dbReference type="Gene3D" id="1.10.10.10">
    <property type="entry name" value="Winged helix-like DNA-binding domain superfamily/Winged helix DNA-binding domain"/>
    <property type="match status" value="1"/>
</dbReference>
<keyword evidence="7" id="KW-0804">Transcription</keyword>
<dbReference type="CDD" id="cd07377">
    <property type="entry name" value="WHTH_GntR"/>
    <property type="match status" value="1"/>
</dbReference>
<keyword evidence="6 9" id="KW-0238">DNA-binding</keyword>
<dbReference type="InterPro" id="IPR000524">
    <property type="entry name" value="Tscrpt_reg_HTH_GntR"/>
</dbReference>
<dbReference type="InterPro" id="IPR036390">
    <property type="entry name" value="WH_DNA-bd_sf"/>
</dbReference>
<accession>A0A1G9TGL3</accession>
<dbReference type="SUPFAM" id="SSF53383">
    <property type="entry name" value="PLP-dependent transferases"/>
    <property type="match status" value="1"/>
</dbReference>
<evidence type="ECO:0000313" key="9">
    <source>
        <dbReference type="EMBL" id="SDM46939.1"/>
    </source>
</evidence>
<keyword evidence="5" id="KW-0805">Transcription regulation</keyword>
<evidence type="ECO:0000256" key="6">
    <source>
        <dbReference type="ARBA" id="ARBA00023125"/>
    </source>
</evidence>
<dbReference type="SMART" id="SM00345">
    <property type="entry name" value="HTH_GNTR"/>
    <property type="match status" value="1"/>
</dbReference>
<dbReference type="CDD" id="cd00609">
    <property type="entry name" value="AAT_like"/>
    <property type="match status" value="1"/>
</dbReference>
<organism evidence="9 10">
    <name type="scientific">Fictibacillus solisalsi</name>
    <dbReference type="NCBI Taxonomy" id="459525"/>
    <lineage>
        <taxon>Bacteria</taxon>
        <taxon>Bacillati</taxon>
        <taxon>Bacillota</taxon>
        <taxon>Bacilli</taxon>
        <taxon>Bacillales</taxon>
        <taxon>Fictibacillaceae</taxon>
        <taxon>Fictibacillus</taxon>
    </lineage>
</organism>
<dbReference type="PANTHER" id="PTHR46577:SF1">
    <property type="entry name" value="HTH-TYPE TRANSCRIPTIONAL REGULATORY PROTEIN GABR"/>
    <property type="match status" value="1"/>
</dbReference>
<evidence type="ECO:0000313" key="10">
    <source>
        <dbReference type="Proteomes" id="UP000199544"/>
    </source>
</evidence>
<proteinExistence type="inferred from homology"/>
<feature type="domain" description="HTH gntR-type" evidence="8">
    <location>
        <begin position="1"/>
        <end position="69"/>
    </location>
</feature>
<dbReference type="GO" id="GO:0030170">
    <property type="term" value="F:pyridoxal phosphate binding"/>
    <property type="evidence" value="ECO:0007669"/>
    <property type="project" value="InterPro"/>
</dbReference>
<comment type="similarity">
    <text evidence="2">In the C-terminal section; belongs to the class-I pyridoxal-phosphate-dependent aminotransferase family.</text>
</comment>
<dbReference type="InterPro" id="IPR036388">
    <property type="entry name" value="WH-like_DNA-bd_sf"/>
</dbReference>
<dbReference type="PANTHER" id="PTHR46577">
    <property type="entry name" value="HTH-TYPE TRANSCRIPTIONAL REGULATORY PROTEIN GABR"/>
    <property type="match status" value="1"/>
</dbReference>
<evidence type="ECO:0000259" key="8">
    <source>
        <dbReference type="PROSITE" id="PS50949"/>
    </source>
</evidence>
<evidence type="ECO:0000256" key="4">
    <source>
        <dbReference type="ARBA" id="ARBA00022898"/>
    </source>
</evidence>
<keyword evidence="10" id="KW-1185">Reference proteome</keyword>
<dbReference type="Pfam" id="PF00392">
    <property type="entry name" value="GntR"/>
    <property type="match status" value="1"/>
</dbReference>
<dbReference type="InterPro" id="IPR015424">
    <property type="entry name" value="PyrdxlP-dep_Trfase"/>
</dbReference>
<dbReference type="PROSITE" id="PS50949">
    <property type="entry name" value="HTH_GNTR"/>
    <property type="match status" value="1"/>
</dbReference>